<gene>
    <name evidence="10" type="ORF">LMG3458_02486</name>
</gene>
<dbReference type="GO" id="GO:0003899">
    <property type="term" value="F:DNA-directed RNA polymerase activity"/>
    <property type="evidence" value="ECO:0007669"/>
    <property type="project" value="UniProtKB-EC"/>
</dbReference>
<dbReference type="EC" id="2.7.7.6" evidence="2"/>
<dbReference type="Gene3D" id="1.10.287.280">
    <property type="match status" value="1"/>
</dbReference>
<evidence type="ECO:0000256" key="6">
    <source>
        <dbReference type="ARBA" id="ARBA00023163"/>
    </source>
</evidence>
<dbReference type="InterPro" id="IPR043502">
    <property type="entry name" value="DNA/RNA_pol_sf"/>
</dbReference>
<protein>
    <recommendedName>
        <fullName evidence="2">DNA-directed RNA polymerase</fullName>
        <ecNumber evidence="2">2.7.7.6</ecNumber>
    </recommendedName>
</protein>
<dbReference type="AlphaFoldDB" id="A0A6S7APC6"/>
<dbReference type="PROSITE" id="PS00489">
    <property type="entry name" value="RNA_POL_PHAGE_2"/>
    <property type="match status" value="1"/>
</dbReference>
<name>A0A6S7APC6_9BURK</name>
<feature type="region of interest" description="Disordered" evidence="8">
    <location>
        <begin position="268"/>
        <end position="296"/>
    </location>
</feature>
<comment type="catalytic activity">
    <reaction evidence="7">
        <text>RNA(n) + a ribonucleoside 5'-triphosphate = RNA(n+1) + diphosphate</text>
        <dbReference type="Rhea" id="RHEA:21248"/>
        <dbReference type="Rhea" id="RHEA-COMP:14527"/>
        <dbReference type="Rhea" id="RHEA-COMP:17342"/>
        <dbReference type="ChEBI" id="CHEBI:33019"/>
        <dbReference type="ChEBI" id="CHEBI:61557"/>
        <dbReference type="ChEBI" id="CHEBI:140395"/>
        <dbReference type="EC" id="2.7.7.6"/>
    </reaction>
</comment>
<comment type="similarity">
    <text evidence="1">Belongs to the phage and mitochondrial RNA polymerase family.</text>
</comment>
<dbReference type="Gene3D" id="1.10.1320.10">
    <property type="entry name" value="DNA-directed RNA polymerase, N-terminal domain"/>
    <property type="match status" value="1"/>
</dbReference>
<evidence type="ECO:0000259" key="9">
    <source>
        <dbReference type="Pfam" id="PF00940"/>
    </source>
</evidence>
<feature type="domain" description="DNA-directed RNA polymerase C-terminal" evidence="9">
    <location>
        <begin position="385"/>
        <end position="738"/>
    </location>
</feature>
<dbReference type="InterPro" id="IPR037159">
    <property type="entry name" value="RNA_POL_N_sf"/>
</dbReference>
<evidence type="ECO:0000256" key="8">
    <source>
        <dbReference type="SAM" id="MobiDB-lite"/>
    </source>
</evidence>
<evidence type="ECO:0000313" key="10">
    <source>
        <dbReference type="EMBL" id="CAB3697851.1"/>
    </source>
</evidence>
<dbReference type="InterPro" id="IPR046950">
    <property type="entry name" value="DNA-dir_Rpol_C_phage-type"/>
</dbReference>
<dbReference type="InterPro" id="IPR002092">
    <property type="entry name" value="DNA-dir_Rpol_phage-type"/>
</dbReference>
<dbReference type="PANTHER" id="PTHR10102">
    <property type="entry name" value="DNA-DIRECTED RNA POLYMERASE, MITOCHONDRIAL"/>
    <property type="match status" value="1"/>
</dbReference>
<dbReference type="Proteomes" id="UP000494111">
    <property type="component" value="Unassembled WGS sequence"/>
</dbReference>
<sequence>MIKETLEEGLKKSGRRAAHIALLKPLDPTVAAFCAVRVVIVAAMQAAQNAEDARKLASAIGNVLHQEMILSVFEDISPDLFYEVTNDLDRRHSHSTTHRFNALMGTARNNNLEFPRWQKEDREQLGMWMLEALRVLGLVDVLRHKTAKMGRIKEQLAVFLTDPARELIDRVKGLVEINRPWHLPCIEQPKDWVAFNDGGWHSNEMRRTMPFCVNIRRVRNMDLLDRIKAADLSRVLPAINHLQSVRWAVNRDMLEVVKRISDSSLDLKEALSEKGPDAPERPEWLNADGKTKEGMTPEQEAEFKQWKRAMAQYHTTRKLRGQRWGRLACALRVASEYKDYEALYFVYQADFRGRLYAQSTGISPQGSDLQKALLHFADGKPLNTPQAVRWFKINGANRFGVDRRDLDARVAWVDEQQKFILMFADDPVGNNGWTQADKPLQFLAWAKEYAAWVRNPATFVSRIPVGLDGSCNGLQHFSAMLRDEVGGKATNLIPSKLPNDIYAQVAGVTQVKLTDLEVQSLCARDQTYRELWMRHGINRGLVKRSVMTLPYGSTRYSCADFIVEDYLREGKAEEFEPAQYASAANFLSHPVWDSIGEVVIAASGAMSWLQKCATAIIKAGNSQIDWVAPSGFPVTQVYNQREEIRINAKLFGGCRLWVHKEVDEPKASGHKNGLAPNFVHSMDAAHLTLTTLACKDAGINSLAMIHDDYGTHAADTQRLYEIIRKTFVEIYERNDPIQDFFGRYEGLPSPPGRGSLDLQQVLKSEFFFA</sequence>
<keyword evidence="4" id="KW-0808">Transferase</keyword>
<dbReference type="GO" id="GO:0000428">
    <property type="term" value="C:DNA-directed RNA polymerase complex"/>
    <property type="evidence" value="ECO:0007669"/>
    <property type="project" value="UniProtKB-KW"/>
</dbReference>
<dbReference type="Pfam" id="PF00940">
    <property type="entry name" value="RNA_pol"/>
    <property type="match status" value="1"/>
</dbReference>
<reference evidence="10 11" key="1">
    <citation type="submission" date="2020-04" db="EMBL/GenBank/DDBJ databases">
        <authorList>
            <person name="De Canck E."/>
        </authorList>
    </citation>
    <scope>NUCLEOTIDE SEQUENCE [LARGE SCALE GENOMIC DNA]</scope>
    <source>
        <strain evidence="10 11">LMG 3458</strain>
    </source>
</reference>
<dbReference type="SUPFAM" id="SSF56672">
    <property type="entry name" value="DNA/RNA polymerases"/>
    <property type="match status" value="1"/>
</dbReference>
<dbReference type="EMBL" id="CADIJO010000007">
    <property type="protein sequence ID" value="CAB3697851.1"/>
    <property type="molecule type" value="Genomic_DNA"/>
</dbReference>
<dbReference type="Gene3D" id="1.10.150.20">
    <property type="entry name" value="5' to 3' exonuclease, C-terminal subdomain"/>
    <property type="match status" value="1"/>
</dbReference>
<dbReference type="GO" id="GO:0006351">
    <property type="term" value="P:DNA-templated transcription"/>
    <property type="evidence" value="ECO:0007669"/>
    <property type="project" value="InterPro"/>
</dbReference>
<dbReference type="GO" id="GO:0003677">
    <property type="term" value="F:DNA binding"/>
    <property type="evidence" value="ECO:0007669"/>
    <property type="project" value="InterPro"/>
</dbReference>
<evidence type="ECO:0000256" key="2">
    <source>
        <dbReference type="ARBA" id="ARBA00012418"/>
    </source>
</evidence>
<evidence type="ECO:0000256" key="7">
    <source>
        <dbReference type="ARBA" id="ARBA00048552"/>
    </source>
</evidence>
<evidence type="ECO:0000313" key="11">
    <source>
        <dbReference type="Proteomes" id="UP000494111"/>
    </source>
</evidence>
<evidence type="ECO:0000256" key="5">
    <source>
        <dbReference type="ARBA" id="ARBA00022695"/>
    </source>
</evidence>
<proteinExistence type="inferred from homology"/>
<keyword evidence="3" id="KW-0240">DNA-directed RNA polymerase</keyword>
<keyword evidence="6" id="KW-0804">Transcription</keyword>
<organism evidence="10 11">
    <name type="scientific">Achromobacter deleyi</name>
    <dbReference type="NCBI Taxonomy" id="1353891"/>
    <lineage>
        <taxon>Bacteria</taxon>
        <taxon>Pseudomonadati</taxon>
        <taxon>Pseudomonadota</taxon>
        <taxon>Betaproteobacteria</taxon>
        <taxon>Burkholderiales</taxon>
        <taxon>Alcaligenaceae</taxon>
        <taxon>Achromobacter</taxon>
    </lineage>
</organism>
<evidence type="ECO:0000256" key="3">
    <source>
        <dbReference type="ARBA" id="ARBA00022478"/>
    </source>
</evidence>
<evidence type="ECO:0000256" key="1">
    <source>
        <dbReference type="ARBA" id="ARBA00009493"/>
    </source>
</evidence>
<accession>A0A6S7APC6</accession>
<dbReference type="PANTHER" id="PTHR10102:SF0">
    <property type="entry name" value="DNA-DIRECTED RNA POLYMERASE, MITOCHONDRIAL"/>
    <property type="match status" value="1"/>
</dbReference>
<keyword evidence="5" id="KW-0548">Nucleotidyltransferase</keyword>
<evidence type="ECO:0000256" key="4">
    <source>
        <dbReference type="ARBA" id="ARBA00022679"/>
    </source>
</evidence>
<dbReference type="PROSITE" id="PS00900">
    <property type="entry name" value="RNA_POL_PHAGE_1"/>
    <property type="match status" value="1"/>
</dbReference>